<keyword evidence="2" id="KW-1185">Reference proteome</keyword>
<accession>A0A9N9J4Z3</accession>
<sequence>MNRFSEFQEAIYYVAALWDEVDSEVEPIQDIFLESLEYEESKIGELVINLTENDSNIAQAIDTYREMNNVQIPIEKRLDDTQIIEIVLAEQLECKKGDPDDSDKELSKISALEELNGLKNFILFVKQQMNDDFNNSDIATFQKYLPLMKQKVNELMKQTSIVDFLVQ</sequence>
<dbReference type="AlphaFoldDB" id="A0A9N9J4Z3"/>
<name>A0A9N9J4Z3_9GLOM</name>
<dbReference type="OrthoDB" id="2412659at2759"/>
<evidence type="ECO:0000313" key="2">
    <source>
        <dbReference type="Proteomes" id="UP000789759"/>
    </source>
</evidence>
<dbReference type="Proteomes" id="UP000789759">
    <property type="component" value="Unassembled WGS sequence"/>
</dbReference>
<evidence type="ECO:0000313" key="1">
    <source>
        <dbReference type="EMBL" id="CAG8762878.1"/>
    </source>
</evidence>
<dbReference type="EMBL" id="CAJVQA010020286">
    <property type="protein sequence ID" value="CAG8762878.1"/>
    <property type="molecule type" value="Genomic_DNA"/>
</dbReference>
<reference evidence="1" key="1">
    <citation type="submission" date="2021-06" db="EMBL/GenBank/DDBJ databases">
        <authorList>
            <person name="Kallberg Y."/>
            <person name="Tangrot J."/>
            <person name="Rosling A."/>
        </authorList>
    </citation>
    <scope>NUCLEOTIDE SEQUENCE</scope>
    <source>
        <strain evidence="1">FL966</strain>
    </source>
</reference>
<organism evidence="1 2">
    <name type="scientific">Cetraspora pellucida</name>
    <dbReference type="NCBI Taxonomy" id="1433469"/>
    <lineage>
        <taxon>Eukaryota</taxon>
        <taxon>Fungi</taxon>
        <taxon>Fungi incertae sedis</taxon>
        <taxon>Mucoromycota</taxon>
        <taxon>Glomeromycotina</taxon>
        <taxon>Glomeromycetes</taxon>
        <taxon>Diversisporales</taxon>
        <taxon>Gigasporaceae</taxon>
        <taxon>Cetraspora</taxon>
    </lineage>
</organism>
<protein>
    <submittedName>
        <fullName evidence="1">24814_t:CDS:1</fullName>
    </submittedName>
</protein>
<gene>
    <name evidence="1" type="ORF">CPELLU_LOCUS15420</name>
</gene>
<proteinExistence type="predicted"/>
<comment type="caution">
    <text evidence="1">The sequence shown here is derived from an EMBL/GenBank/DDBJ whole genome shotgun (WGS) entry which is preliminary data.</text>
</comment>